<feature type="region of interest" description="Disordered" evidence="1">
    <location>
        <begin position="1"/>
        <end position="23"/>
    </location>
</feature>
<keyword evidence="2" id="KW-1133">Transmembrane helix</keyword>
<dbReference type="InterPro" id="IPR021344">
    <property type="entry name" value="DUF2970"/>
</dbReference>
<feature type="transmembrane region" description="Helical" evidence="2">
    <location>
        <begin position="58"/>
        <end position="80"/>
    </location>
</feature>
<sequence>MDENTSPPTGSPQAPVQPPERAPHSVRELIAIVLAGHLGVRKRVQRHSDFNRGNGLQVFVAAACYFALVVAGLVLLVLVVTA</sequence>
<evidence type="ECO:0000313" key="3">
    <source>
        <dbReference type="EMBL" id="QIB65937.1"/>
    </source>
</evidence>
<keyword evidence="2" id="KW-0472">Membrane</keyword>
<organism evidence="3 4">
    <name type="scientific">Kineobactrum salinum</name>
    <dbReference type="NCBI Taxonomy" id="2708301"/>
    <lineage>
        <taxon>Bacteria</taxon>
        <taxon>Pseudomonadati</taxon>
        <taxon>Pseudomonadota</taxon>
        <taxon>Gammaproteobacteria</taxon>
        <taxon>Cellvibrionales</taxon>
        <taxon>Halieaceae</taxon>
        <taxon>Kineobactrum</taxon>
    </lineage>
</organism>
<dbReference type="KEGG" id="kim:G3T16_11400"/>
<accession>A0A6C0U4M0</accession>
<evidence type="ECO:0000313" key="4">
    <source>
        <dbReference type="Proteomes" id="UP000477680"/>
    </source>
</evidence>
<reference evidence="3 4" key="1">
    <citation type="submission" date="2020-02" db="EMBL/GenBank/DDBJ databases">
        <title>Genome sequencing for Kineobactrum sp. M2.</title>
        <authorList>
            <person name="Park S.-J."/>
        </authorList>
    </citation>
    <scope>NUCLEOTIDE SEQUENCE [LARGE SCALE GENOMIC DNA]</scope>
    <source>
        <strain evidence="3 4">M2</strain>
    </source>
</reference>
<keyword evidence="2" id="KW-0812">Transmembrane</keyword>
<feature type="compositionally biased region" description="Polar residues" evidence="1">
    <location>
        <begin position="1"/>
        <end position="14"/>
    </location>
</feature>
<gene>
    <name evidence="3" type="ORF">G3T16_11400</name>
</gene>
<dbReference type="RefSeq" id="WP_163495375.1">
    <property type="nucleotide sequence ID" value="NZ_CP048711.1"/>
</dbReference>
<protein>
    <submittedName>
        <fullName evidence="3">DUF2970 domain-containing protein</fullName>
    </submittedName>
</protein>
<evidence type="ECO:0000256" key="1">
    <source>
        <dbReference type="SAM" id="MobiDB-lite"/>
    </source>
</evidence>
<dbReference type="Proteomes" id="UP000477680">
    <property type="component" value="Chromosome"/>
</dbReference>
<name>A0A6C0U4M0_9GAMM</name>
<proteinExistence type="predicted"/>
<dbReference type="AlphaFoldDB" id="A0A6C0U4M0"/>
<dbReference type="Pfam" id="PF11174">
    <property type="entry name" value="DUF2970"/>
    <property type="match status" value="1"/>
</dbReference>
<keyword evidence="4" id="KW-1185">Reference proteome</keyword>
<evidence type="ECO:0000256" key="2">
    <source>
        <dbReference type="SAM" id="Phobius"/>
    </source>
</evidence>
<dbReference type="EMBL" id="CP048711">
    <property type="protein sequence ID" value="QIB65937.1"/>
    <property type="molecule type" value="Genomic_DNA"/>
</dbReference>